<evidence type="ECO:0000256" key="11">
    <source>
        <dbReference type="RuleBase" id="RU003357"/>
    </source>
</evidence>
<dbReference type="InterPro" id="IPR037066">
    <property type="entry name" value="Plug_dom_sf"/>
</dbReference>
<dbReference type="OrthoDB" id="9145774at2"/>
<keyword evidence="7 10" id="KW-0472">Membrane</keyword>
<dbReference type="InterPro" id="IPR012910">
    <property type="entry name" value="Plug_dom"/>
</dbReference>
<evidence type="ECO:0000256" key="2">
    <source>
        <dbReference type="ARBA" id="ARBA00009810"/>
    </source>
</evidence>
<dbReference type="InterPro" id="IPR000531">
    <property type="entry name" value="Beta-barrel_TonB"/>
</dbReference>
<dbReference type="Proteomes" id="UP000318431">
    <property type="component" value="Unassembled WGS sequence"/>
</dbReference>
<name>A0A562RGX6_9BURK</name>
<evidence type="ECO:0000256" key="7">
    <source>
        <dbReference type="ARBA" id="ARBA00023136"/>
    </source>
</evidence>
<dbReference type="Pfam" id="PF07715">
    <property type="entry name" value="Plug"/>
    <property type="match status" value="1"/>
</dbReference>
<feature type="domain" description="TonB-dependent receptor-like beta-barrel" evidence="14">
    <location>
        <begin position="493"/>
        <end position="983"/>
    </location>
</feature>
<dbReference type="GO" id="GO:0009279">
    <property type="term" value="C:cell outer membrane"/>
    <property type="evidence" value="ECO:0007669"/>
    <property type="project" value="UniProtKB-SubCell"/>
</dbReference>
<evidence type="ECO:0000256" key="6">
    <source>
        <dbReference type="ARBA" id="ARBA00023077"/>
    </source>
</evidence>
<evidence type="ECO:0000256" key="1">
    <source>
        <dbReference type="ARBA" id="ARBA00004571"/>
    </source>
</evidence>
<dbReference type="Pfam" id="PF00593">
    <property type="entry name" value="TonB_dep_Rec_b-barrel"/>
    <property type="match status" value="1"/>
</dbReference>
<comment type="subcellular location">
    <subcellularLocation>
        <location evidence="1 10">Cell outer membrane</location>
        <topology evidence="1 10">Multi-pass membrane protein</topology>
    </subcellularLocation>
</comment>
<proteinExistence type="inferred from homology"/>
<dbReference type="Gene3D" id="2.40.170.20">
    <property type="entry name" value="TonB-dependent receptor, beta-barrel domain"/>
    <property type="match status" value="1"/>
</dbReference>
<keyword evidence="3 10" id="KW-0813">Transport</keyword>
<organism evidence="16 17">
    <name type="scientific">Pseudoduganella lurida</name>
    <dbReference type="NCBI Taxonomy" id="1036180"/>
    <lineage>
        <taxon>Bacteria</taxon>
        <taxon>Pseudomonadati</taxon>
        <taxon>Pseudomonadota</taxon>
        <taxon>Betaproteobacteria</taxon>
        <taxon>Burkholderiales</taxon>
        <taxon>Oxalobacteraceae</taxon>
        <taxon>Telluria group</taxon>
        <taxon>Pseudoduganella</taxon>
    </lineage>
</organism>
<evidence type="ECO:0000256" key="5">
    <source>
        <dbReference type="ARBA" id="ARBA00022692"/>
    </source>
</evidence>
<evidence type="ECO:0000256" key="4">
    <source>
        <dbReference type="ARBA" id="ARBA00022452"/>
    </source>
</evidence>
<feature type="chain" id="PRO_5021733287" evidence="13">
    <location>
        <begin position="30"/>
        <end position="1017"/>
    </location>
</feature>
<dbReference type="Gene3D" id="2.170.130.10">
    <property type="entry name" value="TonB-dependent receptor, plug domain"/>
    <property type="match status" value="1"/>
</dbReference>
<dbReference type="RefSeq" id="WP_145648676.1">
    <property type="nucleotide sequence ID" value="NZ_VLLB01000002.1"/>
</dbReference>
<feature type="compositionally biased region" description="Low complexity" evidence="12">
    <location>
        <begin position="31"/>
        <end position="61"/>
    </location>
</feature>
<dbReference type="EMBL" id="VLLB01000002">
    <property type="protein sequence ID" value="TWI67774.1"/>
    <property type="molecule type" value="Genomic_DNA"/>
</dbReference>
<dbReference type="SUPFAM" id="SSF56935">
    <property type="entry name" value="Porins"/>
    <property type="match status" value="1"/>
</dbReference>
<protein>
    <submittedName>
        <fullName evidence="16">TonB-dependent receptor</fullName>
    </submittedName>
</protein>
<evidence type="ECO:0000256" key="12">
    <source>
        <dbReference type="SAM" id="MobiDB-lite"/>
    </source>
</evidence>
<comment type="caution">
    <text evidence="16">The sequence shown here is derived from an EMBL/GenBank/DDBJ whole genome shotgun (WGS) entry which is preliminary data.</text>
</comment>
<dbReference type="PANTHER" id="PTHR40980:SF3">
    <property type="entry name" value="TONB-DEPENDENT RECEPTOR-LIKE BETA-BARREL DOMAIN-CONTAINING PROTEIN"/>
    <property type="match status" value="1"/>
</dbReference>
<evidence type="ECO:0000259" key="14">
    <source>
        <dbReference type="Pfam" id="PF00593"/>
    </source>
</evidence>
<evidence type="ECO:0000256" key="10">
    <source>
        <dbReference type="PROSITE-ProRule" id="PRU01360"/>
    </source>
</evidence>
<dbReference type="InterPro" id="IPR039426">
    <property type="entry name" value="TonB-dep_rcpt-like"/>
</dbReference>
<dbReference type="PROSITE" id="PS52016">
    <property type="entry name" value="TONB_DEPENDENT_REC_3"/>
    <property type="match status" value="1"/>
</dbReference>
<keyword evidence="6 11" id="KW-0798">TonB box</keyword>
<evidence type="ECO:0000256" key="8">
    <source>
        <dbReference type="ARBA" id="ARBA00023170"/>
    </source>
</evidence>
<gene>
    <name evidence="16" type="ORF">IP91_01893</name>
</gene>
<keyword evidence="9 10" id="KW-0998">Cell outer membrane</keyword>
<dbReference type="InterPro" id="IPR010104">
    <property type="entry name" value="TonB_rcpt_bac"/>
</dbReference>
<keyword evidence="5 10" id="KW-0812">Transmembrane</keyword>
<comment type="similarity">
    <text evidence="2 10 11">Belongs to the TonB-dependent receptor family.</text>
</comment>
<evidence type="ECO:0000259" key="15">
    <source>
        <dbReference type="Pfam" id="PF07715"/>
    </source>
</evidence>
<evidence type="ECO:0000256" key="9">
    <source>
        <dbReference type="ARBA" id="ARBA00023237"/>
    </source>
</evidence>
<keyword evidence="17" id="KW-1185">Reference proteome</keyword>
<dbReference type="AlphaFoldDB" id="A0A562RGX6"/>
<reference evidence="16 17" key="1">
    <citation type="journal article" date="2015" name="Stand. Genomic Sci.">
        <title>Genomic Encyclopedia of Bacterial and Archaeal Type Strains, Phase III: the genomes of soil and plant-associated and newly described type strains.</title>
        <authorList>
            <person name="Whitman W.B."/>
            <person name="Woyke T."/>
            <person name="Klenk H.P."/>
            <person name="Zhou Y."/>
            <person name="Lilburn T.G."/>
            <person name="Beck B.J."/>
            <person name="De Vos P."/>
            <person name="Vandamme P."/>
            <person name="Eisen J.A."/>
            <person name="Garrity G."/>
            <person name="Hugenholtz P."/>
            <person name="Kyrpides N.C."/>
        </authorList>
    </citation>
    <scope>NUCLEOTIDE SEQUENCE [LARGE SCALE GENOMIC DNA]</scope>
    <source>
        <strain evidence="16 17">CGMCC 1.10822</strain>
    </source>
</reference>
<evidence type="ECO:0000256" key="3">
    <source>
        <dbReference type="ARBA" id="ARBA00022448"/>
    </source>
</evidence>
<dbReference type="InterPro" id="IPR036942">
    <property type="entry name" value="Beta-barrel_TonB_sf"/>
</dbReference>
<accession>A0A562RGX6</accession>
<evidence type="ECO:0000313" key="17">
    <source>
        <dbReference type="Proteomes" id="UP000318431"/>
    </source>
</evidence>
<feature type="domain" description="TonB-dependent receptor plug" evidence="15">
    <location>
        <begin position="86"/>
        <end position="198"/>
    </location>
</feature>
<dbReference type="CDD" id="cd01347">
    <property type="entry name" value="ligand_gated_channel"/>
    <property type="match status" value="1"/>
</dbReference>
<keyword evidence="4 10" id="KW-1134">Transmembrane beta strand</keyword>
<keyword evidence="8 16" id="KW-0675">Receptor</keyword>
<keyword evidence="13" id="KW-0732">Signal</keyword>
<dbReference type="PANTHER" id="PTHR40980">
    <property type="entry name" value="PLUG DOMAIN-CONTAINING PROTEIN"/>
    <property type="match status" value="1"/>
</dbReference>
<feature type="signal peptide" evidence="13">
    <location>
        <begin position="1"/>
        <end position="29"/>
    </location>
</feature>
<evidence type="ECO:0000256" key="13">
    <source>
        <dbReference type="SAM" id="SignalP"/>
    </source>
</evidence>
<sequence>MRSTRYQGRRLRPTAIAFAIAALAAQAHAQQEAAQAAPDQTQQAQQTASPQQDAAAPAARQQSDKDQTVIVVTGFRASLNSALNTKKNSDGIVDVIKAEDIAKFPDANLAESLQRVPGVALARGDGGEGKQITVRGLNAGFTRVRINGIEGVAATGASDINGSTNRSRGFDFSVFASELFNSLEVRKTSEAAVEEGSLGATVDLRTARPFDFKDRTITVGAQEFYNDLSKKTQPRFTGLISDRWDTAYGKFGALVSGAYAKRRAQEEGYEAVDILSANADNGFCSPIGAATQNPASNPVKGINAANCGFGVPRTGNLATYNDVMGRTDNYGGTVANPAPGSGAFHPRIPRYRRSMTDYERTGITGSLQWRANQDTEVNLDLMYGKFENKRYDNYISAISFGRALATANGKAQTSILESHFNENGSWDYGKFNDVDIRTEGLLDVYTTTFKQHVLSGSHRFSDRFKVNFLHGTSNSELDEPMRATVQFDAPNVDGFSWDFRNNRNVPTLNFGIDVANPNSFSFAPQEVDGTLHGQFVGRFLNTQNKLRTTEINGAFDVNDNLVLKAGFSGRKNGWSNVEIGSGGNGLTLPAGVTVADISQQISGFGKGLGASVPSSWAAVDLDKLRAIYDIECHCSAVPGSEYAFLTQANRSVEEKINALYGMVDFNYDFAGITWRGNVGVRGAETKATSMALINVAGQLKPNYVTKKYRDWLPALNLTAQLPKDVFLRFSAGKTLSRPEYVDLAPSATVSGQSGTVSIGNGDLDPIRAKTYDLQAEWYYDKGAMVSLGVFRKEIDSFIQTVSDRVPYNTLGLPNELLIFSGCSITGGTPGCPTQPGDNVVVSRKVNTPGGPLNGLEFNLQAPFNFLPGVWKNFGLLANYTYVKSKITYITRVDNPSTAANEQLTLQANFTGLSPKAHNLTLYYEDAKFSARASLAHRSSYLNAVQGDVQGHDFTTVDPMTNIDASISYQLTPNLRISLEGQNLTDEPLRYGRDTQRNDTLLYVHSGRSAVVGLTYKF</sequence>
<evidence type="ECO:0000313" key="16">
    <source>
        <dbReference type="EMBL" id="TWI67774.1"/>
    </source>
</evidence>
<dbReference type="NCBIfam" id="TIGR01782">
    <property type="entry name" value="TonB-Xanth-Caul"/>
    <property type="match status" value="1"/>
</dbReference>
<feature type="region of interest" description="Disordered" evidence="12">
    <location>
        <begin position="31"/>
        <end position="65"/>
    </location>
</feature>